<dbReference type="InterPro" id="IPR036291">
    <property type="entry name" value="NAD(P)-bd_dom_sf"/>
</dbReference>
<evidence type="ECO:0000313" key="3">
    <source>
        <dbReference type="Proteomes" id="UP000001194"/>
    </source>
</evidence>
<dbReference type="FunCoup" id="B0DA16">
    <property type="interactions" value="15"/>
</dbReference>
<protein>
    <submittedName>
        <fullName evidence="2">Predicted protein</fullName>
    </submittedName>
</protein>
<dbReference type="Pfam" id="PF13460">
    <property type="entry name" value="NAD_binding_10"/>
    <property type="match status" value="1"/>
</dbReference>
<dbReference type="InParanoid" id="B0DA16"/>
<dbReference type="AlphaFoldDB" id="B0DA16"/>
<dbReference type="STRING" id="486041.B0DA16"/>
<evidence type="ECO:0000313" key="2">
    <source>
        <dbReference type="EMBL" id="EDR08681.1"/>
    </source>
</evidence>
<accession>B0DA16</accession>
<feature type="domain" description="NAD(P)-binding" evidence="1">
    <location>
        <begin position="15"/>
        <end position="98"/>
    </location>
</feature>
<keyword evidence="3" id="KW-1185">Reference proteome</keyword>
<dbReference type="GO" id="GO:0004029">
    <property type="term" value="F:aldehyde dehydrogenase (NAD+) activity"/>
    <property type="evidence" value="ECO:0007669"/>
    <property type="project" value="TreeGrafter"/>
</dbReference>
<dbReference type="EMBL" id="DS547101">
    <property type="protein sequence ID" value="EDR08681.1"/>
    <property type="molecule type" value="Genomic_DNA"/>
</dbReference>
<dbReference type="InterPro" id="IPR016040">
    <property type="entry name" value="NAD(P)-bd_dom"/>
</dbReference>
<organism evidence="3">
    <name type="scientific">Laccaria bicolor (strain S238N-H82 / ATCC MYA-4686)</name>
    <name type="common">Bicoloured deceiver</name>
    <name type="synonym">Laccaria laccata var. bicolor</name>
    <dbReference type="NCBI Taxonomy" id="486041"/>
    <lineage>
        <taxon>Eukaryota</taxon>
        <taxon>Fungi</taxon>
        <taxon>Dikarya</taxon>
        <taxon>Basidiomycota</taxon>
        <taxon>Agaricomycotina</taxon>
        <taxon>Agaricomycetes</taxon>
        <taxon>Agaricomycetidae</taxon>
        <taxon>Agaricales</taxon>
        <taxon>Agaricineae</taxon>
        <taxon>Hydnangiaceae</taxon>
        <taxon>Laccaria</taxon>
    </lineage>
</organism>
<dbReference type="Gene3D" id="3.40.50.720">
    <property type="entry name" value="NAD(P)-binding Rossmann-like Domain"/>
    <property type="match status" value="1"/>
</dbReference>
<dbReference type="KEGG" id="lbc:LACBIDRAFT_297113"/>
<dbReference type="SUPFAM" id="SSF51735">
    <property type="entry name" value="NAD(P)-binding Rossmann-fold domains"/>
    <property type="match status" value="1"/>
</dbReference>
<evidence type="ECO:0000259" key="1">
    <source>
        <dbReference type="Pfam" id="PF13460"/>
    </source>
</evidence>
<name>B0DA16_LACBS</name>
<dbReference type="GeneID" id="6076346"/>
<reference evidence="2 3" key="1">
    <citation type="journal article" date="2008" name="Nature">
        <title>The genome of Laccaria bicolor provides insights into mycorrhizal symbiosis.</title>
        <authorList>
            <person name="Martin F."/>
            <person name="Aerts A."/>
            <person name="Ahren D."/>
            <person name="Brun A."/>
            <person name="Danchin E.G.J."/>
            <person name="Duchaussoy F."/>
            <person name="Gibon J."/>
            <person name="Kohler A."/>
            <person name="Lindquist E."/>
            <person name="Pereda V."/>
            <person name="Salamov A."/>
            <person name="Shapiro H.J."/>
            <person name="Wuyts J."/>
            <person name="Blaudez D."/>
            <person name="Buee M."/>
            <person name="Brokstein P."/>
            <person name="Canbaeck B."/>
            <person name="Cohen D."/>
            <person name="Courty P.E."/>
            <person name="Coutinho P.M."/>
            <person name="Delaruelle C."/>
            <person name="Detter J.C."/>
            <person name="Deveau A."/>
            <person name="DiFazio S."/>
            <person name="Duplessis S."/>
            <person name="Fraissinet-Tachet L."/>
            <person name="Lucic E."/>
            <person name="Frey-Klett P."/>
            <person name="Fourrey C."/>
            <person name="Feussner I."/>
            <person name="Gay G."/>
            <person name="Grimwood J."/>
            <person name="Hoegger P.J."/>
            <person name="Jain P."/>
            <person name="Kilaru S."/>
            <person name="Labbe J."/>
            <person name="Lin Y.C."/>
            <person name="Legue V."/>
            <person name="Le Tacon F."/>
            <person name="Marmeisse R."/>
            <person name="Melayah D."/>
            <person name="Montanini B."/>
            <person name="Muratet M."/>
            <person name="Nehls U."/>
            <person name="Niculita-Hirzel H."/>
            <person name="Oudot-Le Secq M.P."/>
            <person name="Peter M."/>
            <person name="Quesneville H."/>
            <person name="Rajashekar B."/>
            <person name="Reich M."/>
            <person name="Rouhier N."/>
            <person name="Schmutz J."/>
            <person name="Yin T."/>
            <person name="Chalot M."/>
            <person name="Henrissat B."/>
            <person name="Kuees U."/>
            <person name="Lucas S."/>
            <person name="Van de Peer Y."/>
            <person name="Podila G.K."/>
            <person name="Polle A."/>
            <person name="Pukkila P.J."/>
            <person name="Richardson P.M."/>
            <person name="Rouze P."/>
            <person name="Sanders I.R."/>
            <person name="Stajich J.E."/>
            <person name="Tunlid A."/>
            <person name="Tuskan G."/>
            <person name="Grigoriev I.V."/>
        </authorList>
    </citation>
    <scope>NUCLEOTIDE SEQUENCE [LARGE SCALE GENOMIC DNA]</scope>
    <source>
        <strain evidence="3">S238N-H82 / ATCC MYA-4686</strain>
    </source>
</reference>
<proteinExistence type="predicted"/>
<dbReference type="PANTHER" id="PTHR48079">
    <property type="entry name" value="PROTEIN YEEZ"/>
    <property type="match status" value="1"/>
</dbReference>
<dbReference type="HOGENOM" id="CLU_007383_12_1_1"/>
<dbReference type="RefSeq" id="XP_001880906.1">
    <property type="nucleotide sequence ID" value="XM_001880871.1"/>
</dbReference>
<gene>
    <name evidence="2" type="ORF">LACBIDRAFT_297113</name>
</gene>
<dbReference type="Proteomes" id="UP000001194">
    <property type="component" value="Unassembled WGS sequence"/>
</dbReference>
<dbReference type="InterPro" id="IPR051783">
    <property type="entry name" value="NAD(P)-dependent_oxidoreduct"/>
</dbReference>
<dbReference type="PANTHER" id="PTHR48079:SF6">
    <property type="entry name" value="NAD(P)-BINDING DOMAIN-CONTAINING PROTEIN-RELATED"/>
    <property type="match status" value="1"/>
</dbReference>
<sequence>MHGHLTVKTHIFLTGATGYIGGSVLARLLCHPRSDTFQTTILVRSESKVSQFRSMGIKAVVGSYNDLDLLSQLAEKADIVIACANADDLNAAKAILKGLQYRYKRTGVPPSLIHTSGTGVLIDDAQGMYPSDVIYSDMDVAQLKAIPETQPHRVVDLDIVKADEQGFVKTYIILPGTIYGRASGSLVDAGLQNPISQQIPTLVEASLSRGQAGVLGKGKNIWPNVHIDEVADLFKLVVDSVISYDVDGNKPRILNSAFSHGWSGFYFAENGEHTLYAVSEAIGKAMVDLRKAKNATPTTFTDDETQRLFPPGTIAFLNSNARCRADRSKAIGWKPKKTTKDILVSIKEEVRSIQI</sequence>
<dbReference type="GO" id="GO:0005737">
    <property type="term" value="C:cytoplasm"/>
    <property type="evidence" value="ECO:0007669"/>
    <property type="project" value="TreeGrafter"/>
</dbReference>
<dbReference type="OrthoDB" id="10262413at2759"/>